<feature type="transmembrane region" description="Helical" evidence="1">
    <location>
        <begin position="6"/>
        <end position="24"/>
    </location>
</feature>
<dbReference type="SUPFAM" id="SSF81321">
    <property type="entry name" value="Family A G protein-coupled receptor-like"/>
    <property type="match status" value="1"/>
</dbReference>
<protein>
    <recommendedName>
        <fullName evidence="4">G protein-coupled receptor</fullName>
    </recommendedName>
</protein>
<sequence>FYCACFAVPFALMNIHFLYRYWVVRYPHLVSLFTKLPFVLLLCLICIAEWILWYYLCIFGLTGEKDEIGTQLLREEYQKKYGKWIEDGWLVMDHWKDDYFDGHVFVVQALFDVVIATSFIFSSTLACLTFYHIKQSEKFSVQAQNLQLKLFIAVTAQTVIPLIFVYIPYFCCLNFPFLGLPVVQRGAFCSLLIACFPAWGAVIVLVLMPDYQRGISGIVKRQFRSAYKMDNVIIRT</sequence>
<evidence type="ECO:0000256" key="1">
    <source>
        <dbReference type="SAM" id="Phobius"/>
    </source>
</evidence>
<dbReference type="EMBL" id="BTSY01000004">
    <property type="protein sequence ID" value="GMT22735.1"/>
    <property type="molecule type" value="Genomic_DNA"/>
</dbReference>
<proteinExistence type="predicted"/>
<gene>
    <name evidence="2" type="ORF">PFISCL1PPCAC_14032</name>
</gene>
<keyword evidence="1" id="KW-1133">Transmembrane helix</keyword>
<dbReference type="InterPro" id="IPR019428">
    <property type="entry name" value="7TM_GPCR_serpentine_rcpt_Str"/>
</dbReference>
<keyword evidence="1" id="KW-0472">Membrane</keyword>
<dbReference type="PANTHER" id="PTHR45907">
    <property type="entry name" value="SERPENTINE RECEPTOR, CLASS J"/>
    <property type="match status" value="1"/>
</dbReference>
<keyword evidence="3" id="KW-1185">Reference proteome</keyword>
<organism evidence="2 3">
    <name type="scientific">Pristionchus fissidentatus</name>
    <dbReference type="NCBI Taxonomy" id="1538716"/>
    <lineage>
        <taxon>Eukaryota</taxon>
        <taxon>Metazoa</taxon>
        <taxon>Ecdysozoa</taxon>
        <taxon>Nematoda</taxon>
        <taxon>Chromadorea</taxon>
        <taxon>Rhabditida</taxon>
        <taxon>Rhabditina</taxon>
        <taxon>Diplogasteromorpha</taxon>
        <taxon>Diplogasteroidea</taxon>
        <taxon>Neodiplogasteridae</taxon>
        <taxon>Pristionchus</taxon>
    </lineage>
</organism>
<feature type="transmembrane region" description="Helical" evidence="1">
    <location>
        <begin position="36"/>
        <end position="56"/>
    </location>
</feature>
<feature type="transmembrane region" description="Helical" evidence="1">
    <location>
        <begin position="105"/>
        <end position="130"/>
    </location>
</feature>
<dbReference type="AlphaFoldDB" id="A0AAV5VW41"/>
<dbReference type="Proteomes" id="UP001432322">
    <property type="component" value="Unassembled WGS sequence"/>
</dbReference>
<reference evidence="2" key="1">
    <citation type="submission" date="2023-10" db="EMBL/GenBank/DDBJ databases">
        <title>Genome assembly of Pristionchus species.</title>
        <authorList>
            <person name="Yoshida K."/>
            <person name="Sommer R.J."/>
        </authorList>
    </citation>
    <scope>NUCLEOTIDE SEQUENCE</scope>
    <source>
        <strain evidence="2">RS5133</strain>
    </source>
</reference>
<feature type="transmembrane region" description="Helical" evidence="1">
    <location>
        <begin position="182"/>
        <end position="207"/>
    </location>
</feature>
<dbReference type="Pfam" id="PF10326">
    <property type="entry name" value="7TM_GPCR_Str"/>
    <property type="match status" value="1"/>
</dbReference>
<keyword evidence="1" id="KW-0812">Transmembrane</keyword>
<evidence type="ECO:0000313" key="2">
    <source>
        <dbReference type="EMBL" id="GMT22735.1"/>
    </source>
</evidence>
<evidence type="ECO:0000313" key="3">
    <source>
        <dbReference type="Proteomes" id="UP001432322"/>
    </source>
</evidence>
<feature type="transmembrane region" description="Helical" evidence="1">
    <location>
        <begin position="150"/>
        <end position="170"/>
    </location>
</feature>
<dbReference type="PANTHER" id="PTHR45907:SF16">
    <property type="entry name" value="SERPENTINE RECEPTOR, CLASS J"/>
    <property type="match status" value="1"/>
</dbReference>
<evidence type="ECO:0008006" key="4">
    <source>
        <dbReference type="Google" id="ProtNLM"/>
    </source>
</evidence>
<feature type="non-terminal residue" evidence="2">
    <location>
        <position position="236"/>
    </location>
</feature>
<name>A0AAV5VW41_9BILA</name>
<dbReference type="InterPro" id="IPR019423">
    <property type="entry name" value="7TM_GPCR_serpentine_rcpt_Srj"/>
</dbReference>
<comment type="caution">
    <text evidence="2">The sequence shown here is derived from an EMBL/GenBank/DDBJ whole genome shotgun (WGS) entry which is preliminary data.</text>
</comment>
<accession>A0AAV5VW41</accession>
<feature type="non-terminal residue" evidence="2">
    <location>
        <position position="1"/>
    </location>
</feature>